<dbReference type="RefSeq" id="WP_305977622.1">
    <property type="nucleotide sequence ID" value="NZ_JAPJDZ010000179.1"/>
</dbReference>
<proteinExistence type="predicted"/>
<reference evidence="2 3" key="1">
    <citation type="submission" date="2022-11" db="EMBL/GenBank/DDBJ databases">
        <title>Viruses from the air-sea interface of a natural surface slick.</title>
        <authorList>
            <person name="Rahlff J."/>
            <person name="Holmfeldt K."/>
        </authorList>
    </citation>
    <scope>NUCLEOTIDE SEQUENCE [LARGE SCALE GENOMIC DNA]</scope>
    <source>
        <strain evidence="2 3">SMS4</strain>
    </source>
</reference>
<evidence type="ECO:0000313" key="3">
    <source>
        <dbReference type="Proteomes" id="UP001231109"/>
    </source>
</evidence>
<accession>A0ABT9I517</accession>
<organism evidence="2 3">
    <name type="scientific">Rheinheimera baltica</name>
    <dbReference type="NCBI Taxonomy" id="67576"/>
    <lineage>
        <taxon>Bacteria</taxon>
        <taxon>Pseudomonadati</taxon>
        <taxon>Pseudomonadota</taxon>
        <taxon>Gammaproteobacteria</taxon>
        <taxon>Chromatiales</taxon>
        <taxon>Chromatiaceae</taxon>
        <taxon>Rheinheimera</taxon>
    </lineage>
</organism>
<evidence type="ECO:0008006" key="4">
    <source>
        <dbReference type="Google" id="ProtNLM"/>
    </source>
</evidence>
<keyword evidence="1" id="KW-1133">Transmembrane helix</keyword>
<feature type="transmembrane region" description="Helical" evidence="1">
    <location>
        <begin position="119"/>
        <end position="142"/>
    </location>
</feature>
<sequence length="174" mass="19474">MDTQTPNLLLSNFSSLLEVAIAINIVSATWSAIRDKAINKFKSLSKEHKNTIHAALGERYAQSRCITTFESASANYESKLVTFARYSVICCYLIAIFLLALLALLGFKPDFTINLSQSILLVSLSILPAFILQLLGNCYVFYAGRKMSELTRNQNDAIQDLQKGYDDYVEKEAK</sequence>
<evidence type="ECO:0000313" key="2">
    <source>
        <dbReference type="EMBL" id="MDP5138501.1"/>
    </source>
</evidence>
<dbReference type="Proteomes" id="UP001231109">
    <property type="component" value="Unassembled WGS sequence"/>
</dbReference>
<dbReference type="EMBL" id="JAPJDZ010000179">
    <property type="protein sequence ID" value="MDP5138501.1"/>
    <property type="molecule type" value="Genomic_DNA"/>
</dbReference>
<keyword evidence="1" id="KW-0472">Membrane</keyword>
<keyword evidence="1" id="KW-0812">Transmembrane</keyword>
<feature type="transmembrane region" description="Helical" evidence="1">
    <location>
        <begin position="12"/>
        <end position="33"/>
    </location>
</feature>
<gene>
    <name evidence="2" type="ORF">ORJ04_21365</name>
</gene>
<comment type="caution">
    <text evidence="2">The sequence shown here is derived from an EMBL/GenBank/DDBJ whole genome shotgun (WGS) entry which is preliminary data.</text>
</comment>
<feature type="transmembrane region" description="Helical" evidence="1">
    <location>
        <begin position="86"/>
        <end position="107"/>
    </location>
</feature>
<evidence type="ECO:0000256" key="1">
    <source>
        <dbReference type="SAM" id="Phobius"/>
    </source>
</evidence>
<protein>
    <recommendedName>
        <fullName evidence="4">DUF2721 domain-containing protein</fullName>
    </recommendedName>
</protein>
<name>A0ABT9I517_9GAMM</name>
<keyword evidence="3" id="KW-1185">Reference proteome</keyword>